<organism evidence="2 3">
    <name type="scientific">Chryseobacterium paridis</name>
    <dbReference type="NCBI Taxonomy" id="2800328"/>
    <lineage>
        <taxon>Bacteria</taxon>
        <taxon>Pseudomonadati</taxon>
        <taxon>Bacteroidota</taxon>
        <taxon>Flavobacteriia</taxon>
        <taxon>Flavobacteriales</taxon>
        <taxon>Weeksellaceae</taxon>
        <taxon>Chryseobacterium group</taxon>
        <taxon>Chryseobacterium</taxon>
    </lineage>
</organism>
<comment type="caution">
    <text evidence="2">The sequence shown here is derived from an EMBL/GenBank/DDBJ whole genome shotgun (WGS) entry which is preliminary data.</text>
</comment>
<dbReference type="EMBL" id="JAENHK010000008">
    <property type="protein sequence ID" value="MBK1895788.1"/>
    <property type="molecule type" value="Genomic_DNA"/>
</dbReference>
<reference evidence="3" key="1">
    <citation type="submission" date="2021-01" db="EMBL/GenBank/DDBJ databases">
        <title>Genome public.</title>
        <authorList>
            <person name="Liu C."/>
            <person name="Sun Q."/>
        </authorList>
    </citation>
    <scope>NUCLEOTIDE SEQUENCE [LARGE SCALE GENOMIC DNA]</scope>
    <source>
        <strain evidence="3">YIM B02567</strain>
    </source>
</reference>
<dbReference type="PANTHER" id="PTHR38011:SF11">
    <property type="entry name" value="2,5-DIAMINO-6-RIBOSYLAMINO-4(3H)-PYRIMIDINONE 5'-PHOSPHATE REDUCTASE"/>
    <property type="match status" value="1"/>
</dbReference>
<keyword evidence="3" id="KW-1185">Reference proteome</keyword>
<sequence length="190" mass="21338">MRKLKLQMQMTIDGFVSGPNGEQDWVWLSPPDEVGFQKIVELAETSDTLLLGRKMTRQFIDHWENVADNLPDNPTNTLAKLIVDMRKITFSHTETSIAGRNLEVENRDLTTIVEGLKKESGKDILAYGGADFVSSLIDQDLIDEYYIIVNPVAIGKGLPIFNGRKVLKLESSTPFKSGKVLNKYLPVRES</sequence>
<dbReference type="Proteomes" id="UP000628669">
    <property type="component" value="Unassembled WGS sequence"/>
</dbReference>
<evidence type="ECO:0000313" key="3">
    <source>
        <dbReference type="Proteomes" id="UP000628669"/>
    </source>
</evidence>
<proteinExistence type="predicted"/>
<gene>
    <name evidence="2" type="ORF">JHL15_08515</name>
</gene>
<dbReference type="InterPro" id="IPR050765">
    <property type="entry name" value="Riboflavin_Biosynth_HTPR"/>
</dbReference>
<dbReference type="Gene3D" id="3.40.430.10">
    <property type="entry name" value="Dihydrofolate Reductase, subunit A"/>
    <property type="match status" value="1"/>
</dbReference>
<name>A0ABS1FU73_9FLAO</name>
<evidence type="ECO:0000259" key="1">
    <source>
        <dbReference type="Pfam" id="PF01872"/>
    </source>
</evidence>
<accession>A0ABS1FU73</accession>
<dbReference type="SUPFAM" id="SSF53597">
    <property type="entry name" value="Dihydrofolate reductase-like"/>
    <property type="match status" value="1"/>
</dbReference>
<dbReference type="PANTHER" id="PTHR38011">
    <property type="entry name" value="DIHYDROFOLATE REDUCTASE FAMILY PROTEIN (AFU_ORTHOLOGUE AFUA_8G06820)"/>
    <property type="match status" value="1"/>
</dbReference>
<feature type="domain" description="Bacterial bifunctional deaminase-reductase C-terminal" evidence="1">
    <location>
        <begin position="3"/>
        <end position="175"/>
    </location>
</feature>
<dbReference type="RefSeq" id="WP_200245062.1">
    <property type="nucleotide sequence ID" value="NZ_JAENHK010000008.1"/>
</dbReference>
<dbReference type="InterPro" id="IPR002734">
    <property type="entry name" value="RibDG_C"/>
</dbReference>
<dbReference type="InterPro" id="IPR024072">
    <property type="entry name" value="DHFR-like_dom_sf"/>
</dbReference>
<evidence type="ECO:0000313" key="2">
    <source>
        <dbReference type="EMBL" id="MBK1895788.1"/>
    </source>
</evidence>
<protein>
    <submittedName>
        <fullName evidence="2">Dihydrofolate reductase family protein</fullName>
    </submittedName>
</protein>
<dbReference type="Pfam" id="PF01872">
    <property type="entry name" value="RibD_C"/>
    <property type="match status" value="1"/>
</dbReference>